<keyword evidence="1" id="KW-0472">Membrane</keyword>
<protein>
    <submittedName>
        <fullName evidence="2">Uncharacterized protein</fullName>
    </submittedName>
</protein>
<accession>A7RIM9</accession>
<dbReference type="AlphaFoldDB" id="A7RIM9"/>
<evidence type="ECO:0000313" key="2">
    <source>
        <dbReference type="EMBL" id="EDO48827.1"/>
    </source>
</evidence>
<dbReference type="EMBL" id="DS469512">
    <property type="protein sequence ID" value="EDO48827.1"/>
    <property type="molecule type" value="Genomic_DNA"/>
</dbReference>
<proteinExistence type="predicted"/>
<dbReference type="HOGENOM" id="CLU_755026_0_0_1"/>
<feature type="transmembrane region" description="Helical" evidence="1">
    <location>
        <begin position="287"/>
        <end position="304"/>
    </location>
</feature>
<reference evidence="2 3" key="1">
    <citation type="journal article" date="2007" name="Science">
        <title>Sea anemone genome reveals ancestral eumetazoan gene repertoire and genomic organization.</title>
        <authorList>
            <person name="Putnam N.H."/>
            <person name="Srivastava M."/>
            <person name="Hellsten U."/>
            <person name="Dirks B."/>
            <person name="Chapman J."/>
            <person name="Salamov A."/>
            <person name="Terry A."/>
            <person name="Shapiro H."/>
            <person name="Lindquist E."/>
            <person name="Kapitonov V.V."/>
            <person name="Jurka J."/>
            <person name="Genikhovich G."/>
            <person name="Grigoriev I.V."/>
            <person name="Lucas S.M."/>
            <person name="Steele R.E."/>
            <person name="Finnerty J.R."/>
            <person name="Technau U."/>
            <person name="Martindale M.Q."/>
            <person name="Rokhsar D.S."/>
        </authorList>
    </citation>
    <scope>NUCLEOTIDE SEQUENCE [LARGE SCALE GENOMIC DNA]</scope>
    <source>
        <strain evidence="3">CH2 X CH6</strain>
    </source>
</reference>
<name>A7RIM9_NEMVE</name>
<evidence type="ECO:0000256" key="1">
    <source>
        <dbReference type="SAM" id="Phobius"/>
    </source>
</evidence>
<feature type="transmembrane region" description="Helical" evidence="1">
    <location>
        <begin position="222"/>
        <end position="244"/>
    </location>
</feature>
<evidence type="ECO:0000313" key="3">
    <source>
        <dbReference type="Proteomes" id="UP000001593"/>
    </source>
</evidence>
<feature type="transmembrane region" description="Helical" evidence="1">
    <location>
        <begin position="251"/>
        <end position="267"/>
    </location>
</feature>
<organism evidence="2 3">
    <name type="scientific">Nematostella vectensis</name>
    <name type="common">Starlet sea anemone</name>
    <dbReference type="NCBI Taxonomy" id="45351"/>
    <lineage>
        <taxon>Eukaryota</taxon>
        <taxon>Metazoa</taxon>
        <taxon>Cnidaria</taxon>
        <taxon>Anthozoa</taxon>
        <taxon>Hexacorallia</taxon>
        <taxon>Actiniaria</taxon>
        <taxon>Edwardsiidae</taxon>
        <taxon>Nematostella</taxon>
    </lineage>
</organism>
<keyword evidence="1" id="KW-1133">Transmembrane helix</keyword>
<sequence>MLFSHPSQENIRRQRKIRVCAPHEGPDLVNIAVGGSGGTLIRNKFRKGSCFQVVYDWAGSMPIMPLYFSLHRAGGEIIRHTDRLQGHETLNSAQRDPQESFQFLGDEVTFFGNFHIDSHAEDTLREETVETLDCSKSCLMEYVLVRSQSLSRNLYHPLSLTLPTNKPIRVFVMFLSYKVLKKDAYSQLSYTQTYLIALPAGVYWRGLAIDVLTYLIALPAGVYWRGLAIDVLTYLIALPAGVYWRGLAIDILTYLIALPAGVYWRGLAMNTPTYLIALPAGVYWRDLAIDILTYLIALPAGVYWRGLAMDSPTYLIALPAGVYWRGLAMDSPTYLIALPADVYWRGLAMDTPTFCSTGWCLLLKTLI</sequence>
<keyword evidence="1" id="KW-0812">Transmembrane</keyword>
<dbReference type="Proteomes" id="UP000001593">
    <property type="component" value="Unassembled WGS sequence"/>
</dbReference>
<dbReference type="PANTHER" id="PTHR36494:SF2">
    <property type="match status" value="1"/>
</dbReference>
<gene>
    <name evidence="2" type="ORF">NEMVEDRAFT_v1g238575</name>
</gene>
<keyword evidence="3" id="KW-1185">Reference proteome</keyword>
<dbReference type="PANTHER" id="PTHR36494">
    <property type="match status" value="1"/>
</dbReference>
<dbReference type="InParanoid" id="A7RIM9"/>